<keyword evidence="3" id="KW-1185">Reference proteome</keyword>
<gene>
    <name evidence="2" type="ORF">HD556DRAFT_1384506</name>
</gene>
<keyword evidence="1" id="KW-0812">Transmembrane</keyword>
<dbReference type="RefSeq" id="XP_041158496.1">
    <property type="nucleotide sequence ID" value="XM_041303337.1"/>
</dbReference>
<reference evidence="2" key="1">
    <citation type="journal article" date="2020" name="New Phytol.">
        <title>Comparative genomics reveals dynamic genome evolution in host specialist ectomycorrhizal fungi.</title>
        <authorList>
            <person name="Lofgren L.A."/>
            <person name="Nguyen N.H."/>
            <person name="Vilgalys R."/>
            <person name="Ruytinx J."/>
            <person name="Liao H.L."/>
            <person name="Branco S."/>
            <person name="Kuo A."/>
            <person name="LaButti K."/>
            <person name="Lipzen A."/>
            <person name="Andreopoulos W."/>
            <person name="Pangilinan J."/>
            <person name="Riley R."/>
            <person name="Hundley H."/>
            <person name="Na H."/>
            <person name="Barry K."/>
            <person name="Grigoriev I.V."/>
            <person name="Stajich J.E."/>
            <person name="Kennedy P.G."/>
        </authorList>
    </citation>
    <scope>NUCLEOTIDE SEQUENCE</scope>
    <source>
        <strain evidence="2">S12</strain>
    </source>
</reference>
<feature type="transmembrane region" description="Helical" evidence="1">
    <location>
        <begin position="28"/>
        <end position="48"/>
    </location>
</feature>
<feature type="transmembrane region" description="Helical" evidence="1">
    <location>
        <begin position="96"/>
        <end position="120"/>
    </location>
</feature>
<evidence type="ECO:0000256" key="1">
    <source>
        <dbReference type="SAM" id="Phobius"/>
    </source>
</evidence>
<dbReference type="GeneID" id="64597101"/>
<evidence type="ECO:0000313" key="2">
    <source>
        <dbReference type="EMBL" id="KAG1791731.1"/>
    </source>
</evidence>
<accession>A0A9P7DF66</accession>
<sequence>MFVLLRTKTSQNYDHQSTVPTLVLPQRVLILLPVSAAPSLLCFLLPIFDLLRCLLSTCFRSALLSTSFLLGSRCLRSALRLLSISFMLGSQRTFEVYSTCFASVSLFFSCFRIPIVFRIIPTKQSKHI</sequence>
<evidence type="ECO:0000313" key="3">
    <source>
        <dbReference type="Proteomes" id="UP000719766"/>
    </source>
</evidence>
<keyword evidence="1" id="KW-1133">Transmembrane helix</keyword>
<comment type="caution">
    <text evidence="2">The sequence shown here is derived from an EMBL/GenBank/DDBJ whole genome shotgun (WGS) entry which is preliminary data.</text>
</comment>
<organism evidence="2 3">
    <name type="scientific">Suillus plorans</name>
    <dbReference type="NCBI Taxonomy" id="116603"/>
    <lineage>
        <taxon>Eukaryota</taxon>
        <taxon>Fungi</taxon>
        <taxon>Dikarya</taxon>
        <taxon>Basidiomycota</taxon>
        <taxon>Agaricomycotina</taxon>
        <taxon>Agaricomycetes</taxon>
        <taxon>Agaricomycetidae</taxon>
        <taxon>Boletales</taxon>
        <taxon>Suillineae</taxon>
        <taxon>Suillaceae</taxon>
        <taxon>Suillus</taxon>
    </lineage>
</organism>
<dbReference type="Proteomes" id="UP000719766">
    <property type="component" value="Unassembled WGS sequence"/>
</dbReference>
<keyword evidence="1" id="KW-0472">Membrane</keyword>
<dbReference type="EMBL" id="JABBWE010000041">
    <property type="protein sequence ID" value="KAG1791731.1"/>
    <property type="molecule type" value="Genomic_DNA"/>
</dbReference>
<protein>
    <submittedName>
        <fullName evidence="2">Uncharacterized protein</fullName>
    </submittedName>
</protein>
<dbReference type="AlphaFoldDB" id="A0A9P7DF66"/>
<name>A0A9P7DF66_9AGAM</name>
<proteinExistence type="predicted"/>